<keyword evidence="8" id="KW-0915">Sodium</keyword>
<keyword evidence="11" id="KW-0739">Sodium transport</keyword>
<evidence type="ECO:0000256" key="7">
    <source>
        <dbReference type="ARBA" id="ARBA00022989"/>
    </source>
</evidence>
<feature type="transmembrane region" description="Helical" evidence="15">
    <location>
        <begin position="153"/>
        <end position="179"/>
    </location>
</feature>
<dbReference type="InterPro" id="IPR038377">
    <property type="entry name" value="Na/Glc_symporter_sf"/>
</dbReference>
<feature type="transmembrane region" description="Helical" evidence="15">
    <location>
        <begin position="324"/>
        <end position="352"/>
    </location>
</feature>
<sequence length="522" mass="56179">MSKETTIWLVIAAYVVLMVGAGLISSKSSRGMAAFTVGGRNAGAWISALSYGTAYFSAVMFVGYSGSSGWSFGLWSVLVGLGNAVFGSLLAWLVLARRTREITHRLHIKSMPQLFEMRYGSRNMKIFSCIVMFLFLLPYSASVYKGLTSICSILLGIDETVCMIIIAVMSALVLILGGYAATLKADFIQGIIMMVGVAVLIVMVVISPQVGGLSSGVSRMAEYMQQNNMAPLPSGEALALVSTILMTSFGTWGLPQMVHKYYGIRDDREVRRGVVISTFFAVLVSGGGYFIGSFSHLFFGSELPQGGKDYIIPNMLNQAGLPNLLIGVVLVLLISASVSTLASIALTACSTVSMDLVRGWWKPKITDESTARLTRVLCLVFVAGSYLIANYPTPILEMMSYSWGIISGAFLAPYAISLYWKGINRAGAWAGMLGGFLTAFVPAAASGFTTPNGPVYACAAMIISPILCVLVSLLASRLHWKSGAPNPDFYTLSIEEWRQGRRPWTPAGAQAPQTPRPPRREG</sequence>
<dbReference type="PANTHER" id="PTHR48086:SF3">
    <property type="entry name" value="SODIUM_PROLINE SYMPORTER"/>
    <property type="match status" value="1"/>
</dbReference>
<evidence type="ECO:0000256" key="5">
    <source>
        <dbReference type="ARBA" id="ARBA00022692"/>
    </source>
</evidence>
<evidence type="ECO:0000256" key="12">
    <source>
        <dbReference type="ARBA" id="ARBA00033708"/>
    </source>
</evidence>
<feature type="transmembrane region" description="Helical" evidence="15">
    <location>
        <begin position="427"/>
        <end position="448"/>
    </location>
</feature>
<feature type="compositionally biased region" description="Low complexity" evidence="14">
    <location>
        <begin position="503"/>
        <end position="513"/>
    </location>
</feature>
<comment type="catalytic activity">
    <reaction evidence="12">
        <text>L-proline(in) + Na(+)(in) = L-proline(out) + Na(+)(out)</text>
        <dbReference type="Rhea" id="RHEA:28967"/>
        <dbReference type="ChEBI" id="CHEBI:29101"/>
        <dbReference type="ChEBI" id="CHEBI:60039"/>
    </reaction>
</comment>
<evidence type="ECO:0000256" key="11">
    <source>
        <dbReference type="ARBA" id="ARBA00023201"/>
    </source>
</evidence>
<keyword evidence="10 15" id="KW-0472">Membrane</keyword>
<feature type="transmembrane region" description="Helical" evidence="15">
    <location>
        <begin position="401"/>
        <end position="420"/>
    </location>
</feature>
<dbReference type="GO" id="GO:0005886">
    <property type="term" value="C:plasma membrane"/>
    <property type="evidence" value="ECO:0007669"/>
    <property type="project" value="UniProtKB-SubCell"/>
</dbReference>
<keyword evidence="7 15" id="KW-1133">Transmembrane helix</keyword>
<feature type="transmembrane region" description="Helical" evidence="15">
    <location>
        <begin position="126"/>
        <end position="147"/>
    </location>
</feature>
<feature type="transmembrane region" description="Helical" evidence="15">
    <location>
        <begin position="373"/>
        <end position="389"/>
    </location>
</feature>
<dbReference type="Pfam" id="PF00474">
    <property type="entry name" value="SSF"/>
    <property type="match status" value="1"/>
</dbReference>
<gene>
    <name evidence="16" type="ORF">IAA54_02370</name>
</gene>
<keyword evidence="6" id="KW-0769">Symport</keyword>
<evidence type="ECO:0000256" key="6">
    <source>
        <dbReference type="ARBA" id="ARBA00022847"/>
    </source>
</evidence>
<accession>A0A9D1J0S8</accession>
<dbReference type="Proteomes" id="UP000886785">
    <property type="component" value="Unassembled WGS sequence"/>
</dbReference>
<keyword evidence="4" id="KW-1003">Cell membrane</keyword>
<comment type="similarity">
    <text evidence="2 13">Belongs to the sodium:solute symporter (SSF) (TC 2.A.21) family.</text>
</comment>
<dbReference type="CDD" id="cd10322">
    <property type="entry name" value="SLC5sbd"/>
    <property type="match status" value="1"/>
</dbReference>
<dbReference type="PROSITE" id="PS50283">
    <property type="entry name" value="NA_SOLUT_SYMP_3"/>
    <property type="match status" value="1"/>
</dbReference>
<feature type="transmembrane region" description="Helical" evidence="15">
    <location>
        <begin position="274"/>
        <end position="299"/>
    </location>
</feature>
<dbReference type="PANTHER" id="PTHR48086">
    <property type="entry name" value="SODIUM/PROLINE SYMPORTER-RELATED"/>
    <property type="match status" value="1"/>
</dbReference>
<reference evidence="16" key="2">
    <citation type="journal article" date="2021" name="PeerJ">
        <title>Extensive microbial diversity within the chicken gut microbiome revealed by metagenomics and culture.</title>
        <authorList>
            <person name="Gilroy R."/>
            <person name="Ravi A."/>
            <person name="Getino M."/>
            <person name="Pursley I."/>
            <person name="Horton D.L."/>
            <person name="Alikhan N.F."/>
            <person name="Baker D."/>
            <person name="Gharbi K."/>
            <person name="Hall N."/>
            <person name="Watson M."/>
            <person name="Adriaenssens E.M."/>
            <person name="Foster-Nyarko E."/>
            <person name="Jarju S."/>
            <person name="Secka A."/>
            <person name="Antonio M."/>
            <person name="Oren A."/>
            <person name="Chaudhuri R.R."/>
            <person name="La Ragione R."/>
            <person name="Hildebrand F."/>
            <person name="Pallen M.J."/>
        </authorList>
    </citation>
    <scope>NUCLEOTIDE SEQUENCE</scope>
    <source>
        <strain evidence="16">ChiSjej1B19-7085</strain>
    </source>
</reference>
<evidence type="ECO:0000256" key="15">
    <source>
        <dbReference type="SAM" id="Phobius"/>
    </source>
</evidence>
<protein>
    <submittedName>
        <fullName evidence="16">Sodium:solute symporter family protein</fullName>
    </submittedName>
</protein>
<evidence type="ECO:0000256" key="10">
    <source>
        <dbReference type="ARBA" id="ARBA00023136"/>
    </source>
</evidence>
<feature type="transmembrane region" description="Helical" evidence="15">
    <location>
        <begin position="191"/>
        <end position="217"/>
    </location>
</feature>
<organism evidence="16 17">
    <name type="scientific">Candidatus Gallacutalibacter pullicola</name>
    <dbReference type="NCBI Taxonomy" id="2840830"/>
    <lineage>
        <taxon>Bacteria</taxon>
        <taxon>Bacillati</taxon>
        <taxon>Bacillota</taxon>
        <taxon>Clostridia</taxon>
        <taxon>Eubacteriales</taxon>
        <taxon>Candidatus Gallacutalibacter</taxon>
    </lineage>
</organism>
<evidence type="ECO:0000256" key="1">
    <source>
        <dbReference type="ARBA" id="ARBA00004651"/>
    </source>
</evidence>
<evidence type="ECO:0000256" key="9">
    <source>
        <dbReference type="ARBA" id="ARBA00023065"/>
    </source>
</evidence>
<feature type="region of interest" description="Disordered" evidence="14">
    <location>
        <begin position="502"/>
        <end position="522"/>
    </location>
</feature>
<reference evidence="16" key="1">
    <citation type="submission" date="2020-10" db="EMBL/GenBank/DDBJ databases">
        <authorList>
            <person name="Gilroy R."/>
        </authorList>
    </citation>
    <scope>NUCLEOTIDE SEQUENCE</scope>
    <source>
        <strain evidence="16">ChiSjej1B19-7085</strain>
    </source>
</reference>
<evidence type="ECO:0000256" key="4">
    <source>
        <dbReference type="ARBA" id="ARBA00022475"/>
    </source>
</evidence>
<keyword evidence="5 15" id="KW-0812">Transmembrane</keyword>
<keyword evidence="3" id="KW-0813">Transport</keyword>
<feature type="transmembrane region" description="Helical" evidence="15">
    <location>
        <begin position="237"/>
        <end position="254"/>
    </location>
</feature>
<dbReference type="InterPro" id="IPR001734">
    <property type="entry name" value="Na/solute_symporter"/>
</dbReference>
<dbReference type="AlphaFoldDB" id="A0A9D1J0S8"/>
<evidence type="ECO:0000313" key="17">
    <source>
        <dbReference type="Proteomes" id="UP000886785"/>
    </source>
</evidence>
<dbReference type="Gene3D" id="1.20.1730.10">
    <property type="entry name" value="Sodium/glucose cotransporter"/>
    <property type="match status" value="1"/>
</dbReference>
<dbReference type="InterPro" id="IPR050277">
    <property type="entry name" value="Sodium:Solute_Symporter"/>
</dbReference>
<feature type="transmembrane region" description="Helical" evidence="15">
    <location>
        <begin position="454"/>
        <end position="475"/>
    </location>
</feature>
<feature type="transmembrane region" description="Helical" evidence="15">
    <location>
        <begin position="45"/>
        <end position="66"/>
    </location>
</feature>
<name>A0A9D1J0S8_9FIRM</name>
<comment type="caution">
    <text evidence="16">The sequence shown here is derived from an EMBL/GenBank/DDBJ whole genome shotgun (WGS) entry which is preliminary data.</text>
</comment>
<evidence type="ECO:0000256" key="13">
    <source>
        <dbReference type="RuleBase" id="RU362091"/>
    </source>
</evidence>
<evidence type="ECO:0000256" key="3">
    <source>
        <dbReference type="ARBA" id="ARBA00022448"/>
    </source>
</evidence>
<feature type="transmembrane region" description="Helical" evidence="15">
    <location>
        <begin position="72"/>
        <end position="95"/>
    </location>
</feature>
<evidence type="ECO:0000256" key="2">
    <source>
        <dbReference type="ARBA" id="ARBA00006434"/>
    </source>
</evidence>
<feature type="transmembrane region" description="Helical" evidence="15">
    <location>
        <begin position="6"/>
        <end position="24"/>
    </location>
</feature>
<dbReference type="EMBL" id="DVHF01000032">
    <property type="protein sequence ID" value="HIR56485.1"/>
    <property type="molecule type" value="Genomic_DNA"/>
</dbReference>
<evidence type="ECO:0000256" key="14">
    <source>
        <dbReference type="SAM" id="MobiDB-lite"/>
    </source>
</evidence>
<evidence type="ECO:0000313" key="16">
    <source>
        <dbReference type="EMBL" id="HIR56485.1"/>
    </source>
</evidence>
<evidence type="ECO:0000256" key="8">
    <source>
        <dbReference type="ARBA" id="ARBA00023053"/>
    </source>
</evidence>
<dbReference type="GO" id="GO:0015293">
    <property type="term" value="F:symporter activity"/>
    <property type="evidence" value="ECO:0007669"/>
    <property type="project" value="UniProtKB-KW"/>
</dbReference>
<proteinExistence type="inferred from homology"/>
<keyword evidence="9" id="KW-0406">Ion transport</keyword>
<comment type="subcellular location">
    <subcellularLocation>
        <location evidence="1">Cell membrane</location>
        <topology evidence="1">Multi-pass membrane protein</topology>
    </subcellularLocation>
</comment>
<dbReference type="GO" id="GO:0006814">
    <property type="term" value="P:sodium ion transport"/>
    <property type="evidence" value="ECO:0007669"/>
    <property type="project" value="UniProtKB-KW"/>
</dbReference>